<comment type="function">
    <text evidence="11">Involved in the fragmentation of the mitochondrial network and its perinuclear clustering.</text>
</comment>
<evidence type="ECO:0000256" key="6">
    <source>
        <dbReference type="ARBA" id="ARBA00022787"/>
    </source>
</evidence>
<feature type="transmembrane region" description="Helical" evidence="12">
    <location>
        <begin position="126"/>
        <end position="151"/>
    </location>
</feature>
<dbReference type="InterPro" id="IPR011990">
    <property type="entry name" value="TPR-like_helical_dom_sf"/>
</dbReference>
<evidence type="ECO:0000256" key="7">
    <source>
        <dbReference type="ARBA" id="ARBA00022989"/>
    </source>
</evidence>
<protein>
    <recommendedName>
        <fullName evidence="11">Mitochondrial fission 1 protein</fullName>
    </recommendedName>
</protein>
<dbReference type="InterPro" id="IPR033745">
    <property type="entry name" value="Fis1_cytosol"/>
</dbReference>
<dbReference type="InterPro" id="IPR028061">
    <property type="entry name" value="Fis1_TPR_C"/>
</dbReference>
<keyword evidence="8 11" id="KW-0496">Mitochondrion</keyword>
<dbReference type="SUPFAM" id="SSF48452">
    <property type="entry name" value="TPR-like"/>
    <property type="match status" value="1"/>
</dbReference>
<dbReference type="Pfam" id="PF14853">
    <property type="entry name" value="Fis1_TPR_C"/>
    <property type="match status" value="1"/>
</dbReference>
<keyword evidence="7 12" id="KW-1133">Transmembrane helix</keyword>
<evidence type="ECO:0000256" key="3">
    <source>
        <dbReference type="ARBA" id="ARBA00008937"/>
    </source>
</evidence>
<dbReference type="PANTHER" id="PTHR13247">
    <property type="entry name" value="TETRATRICOPEPTIDE REPEAT PROTEIN 11 TPR REPEAT PROTEIN 11"/>
    <property type="match status" value="1"/>
</dbReference>
<accession>A0A7J7IZK2</accession>
<dbReference type="GO" id="GO:0000422">
    <property type="term" value="P:autophagy of mitochondrion"/>
    <property type="evidence" value="ECO:0007669"/>
    <property type="project" value="TreeGrafter"/>
</dbReference>
<dbReference type="Proteomes" id="UP000593567">
    <property type="component" value="Unassembled WGS sequence"/>
</dbReference>
<evidence type="ECO:0000256" key="4">
    <source>
        <dbReference type="ARBA" id="ARBA00022692"/>
    </source>
</evidence>
<keyword evidence="4 12" id="KW-0812">Transmembrane</keyword>
<evidence type="ECO:0000256" key="5">
    <source>
        <dbReference type="ARBA" id="ARBA00022703"/>
    </source>
</evidence>
<name>A0A7J7IZK2_BUGNE</name>
<evidence type="ECO:0000256" key="12">
    <source>
        <dbReference type="SAM" id="Phobius"/>
    </source>
</evidence>
<evidence type="ECO:0000256" key="9">
    <source>
        <dbReference type="ARBA" id="ARBA00023136"/>
    </source>
</evidence>
<dbReference type="Pfam" id="PF14852">
    <property type="entry name" value="Fis1_TPR_N"/>
    <property type="match status" value="1"/>
</dbReference>
<evidence type="ECO:0000256" key="10">
    <source>
        <dbReference type="ARBA" id="ARBA00023140"/>
    </source>
</evidence>
<dbReference type="GO" id="GO:0043653">
    <property type="term" value="P:mitochondrial fragmentation involved in apoptotic process"/>
    <property type="evidence" value="ECO:0007669"/>
    <property type="project" value="TreeGrafter"/>
</dbReference>
<dbReference type="GO" id="GO:0000266">
    <property type="term" value="P:mitochondrial fission"/>
    <property type="evidence" value="ECO:0007669"/>
    <property type="project" value="UniProtKB-UniRule"/>
</dbReference>
<comment type="similarity">
    <text evidence="3 11">Belongs to the FIS1 family.</text>
</comment>
<evidence type="ECO:0000313" key="14">
    <source>
        <dbReference type="Proteomes" id="UP000593567"/>
    </source>
</evidence>
<evidence type="ECO:0000256" key="11">
    <source>
        <dbReference type="PIRNR" id="PIRNR008835"/>
    </source>
</evidence>
<evidence type="ECO:0000256" key="8">
    <source>
        <dbReference type="ARBA" id="ARBA00023128"/>
    </source>
</evidence>
<dbReference type="PIRSF" id="PIRSF008835">
    <property type="entry name" value="TPR_repeat_11_Fis1"/>
    <property type="match status" value="1"/>
</dbReference>
<dbReference type="FunFam" id="1.25.40.10:FF:000147">
    <property type="entry name" value="Mitochondrial fission 1 protein"/>
    <property type="match status" value="1"/>
</dbReference>
<evidence type="ECO:0000256" key="2">
    <source>
        <dbReference type="ARBA" id="ARBA00004572"/>
    </source>
</evidence>
<gene>
    <name evidence="13" type="ORF">EB796_022873</name>
</gene>
<dbReference type="GO" id="GO:0005778">
    <property type="term" value="C:peroxisomal membrane"/>
    <property type="evidence" value="ECO:0007669"/>
    <property type="project" value="UniProtKB-SubCell"/>
</dbReference>
<comment type="subcellular location">
    <subcellularLocation>
        <location evidence="2">Mitochondrion outer membrane</location>
        <topology evidence="2">Single-pass membrane protein</topology>
    </subcellularLocation>
    <subcellularLocation>
        <location evidence="1">Peroxisome membrane</location>
        <topology evidence="1">Single-pass membrane protein</topology>
    </subcellularLocation>
</comment>
<dbReference type="InterPro" id="IPR016543">
    <property type="entry name" value="Fis1"/>
</dbReference>
<proteinExistence type="inferred from homology"/>
<keyword evidence="6 11" id="KW-1000">Mitochondrion outer membrane</keyword>
<dbReference type="GO" id="GO:0016559">
    <property type="term" value="P:peroxisome fission"/>
    <property type="evidence" value="ECO:0007669"/>
    <property type="project" value="TreeGrafter"/>
</dbReference>
<dbReference type="EMBL" id="VXIV02003273">
    <property type="protein sequence ID" value="KAF6018824.1"/>
    <property type="molecule type" value="Genomic_DNA"/>
</dbReference>
<evidence type="ECO:0000256" key="1">
    <source>
        <dbReference type="ARBA" id="ARBA00004549"/>
    </source>
</evidence>
<keyword evidence="9 11" id="KW-0472">Membrane</keyword>
<keyword evidence="5" id="KW-0053">Apoptosis</keyword>
<evidence type="ECO:0000313" key="13">
    <source>
        <dbReference type="EMBL" id="KAF6018824.1"/>
    </source>
</evidence>
<organism evidence="13 14">
    <name type="scientific">Bugula neritina</name>
    <name type="common">Brown bryozoan</name>
    <name type="synonym">Sertularia neritina</name>
    <dbReference type="NCBI Taxonomy" id="10212"/>
    <lineage>
        <taxon>Eukaryota</taxon>
        <taxon>Metazoa</taxon>
        <taxon>Spiralia</taxon>
        <taxon>Lophotrochozoa</taxon>
        <taxon>Bryozoa</taxon>
        <taxon>Gymnolaemata</taxon>
        <taxon>Cheilostomatida</taxon>
        <taxon>Flustrina</taxon>
        <taxon>Buguloidea</taxon>
        <taxon>Bugulidae</taxon>
        <taxon>Bugula</taxon>
    </lineage>
</organism>
<dbReference type="OrthoDB" id="421154at2759"/>
<sequence length="154" mass="17044">MAAMILDEICSPSDLKNCETRYYTALAQKCLTDNIQFQYAWCLVRTSNQQKLKEGAGLLQDLFRKSRDDAEKRDYLYYMVVAHAKLKEYEIALKYVDGILKVQPTNHQVLDLKAEINKRMKRDGMVGLAVAGGAAAVVGAGLAALIGVAIAKSK</sequence>
<dbReference type="AlphaFoldDB" id="A0A7J7IZK2"/>
<keyword evidence="14" id="KW-1185">Reference proteome</keyword>
<dbReference type="Gene3D" id="1.25.40.10">
    <property type="entry name" value="Tetratricopeptide repeat domain"/>
    <property type="match status" value="1"/>
</dbReference>
<reference evidence="13" key="1">
    <citation type="submission" date="2020-06" db="EMBL/GenBank/DDBJ databases">
        <title>Draft genome of Bugula neritina, a colonial animal packing powerful symbionts and potential medicines.</title>
        <authorList>
            <person name="Rayko M."/>
        </authorList>
    </citation>
    <scope>NUCLEOTIDE SEQUENCE [LARGE SCALE GENOMIC DNA]</scope>
    <source>
        <strain evidence="13">Kwan_BN1</strain>
    </source>
</reference>
<dbReference type="InterPro" id="IPR028058">
    <property type="entry name" value="Fis1_TPR_N"/>
</dbReference>
<dbReference type="CDD" id="cd12212">
    <property type="entry name" value="Fis1"/>
    <property type="match status" value="1"/>
</dbReference>
<dbReference type="GO" id="GO:0005741">
    <property type="term" value="C:mitochondrial outer membrane"/>
    <property type="evidence" value="ECO:0007669"/>
    <property type="project" value="UniProtKB-SubCell"/>
</dbReference>
<comment type="domain">
    <text evidence="11">The C-terminus is required for mitochondrial localization, while the N-terminus is necessary for mitochondrial fission.</text>
</comment>
<comment type="caution">
    <text evidence="13">The sequence shown here is derived from an EMBL/GenBank/DDBJ whole genome shotgun (WGS) entry which is preliminary data.</text>
</comment>
<keyword evidence="10" id="KW-0576">Peroxisome</keyword>
<dbReference type="PANTHER" id="PTHR13247:SF0">
    <property type="entry name" value="MITOCHONDRIAL FISSION 1 PROTEIN"/>
    <property type="match status" value="1"/>
</dbReference>